<protein>
    <submittedName>
        <fullName evidence="4">3-deoxy-7-phosphoheptulonate synthase</fullName>
        <ecNumber evidence="4">2.5.1.54</ecNumber>
    </submittedName>
</protein>
<evidence type="ECO:0000313" key="4">
    <source>
        <dbReference type="EMBL" id="HGI31360.1"/>
    </source>
</evidence>
<dbReference type="NCBIfam" id="TIGR01361">
    <property type="entry name" value="DAHP_synth_Bsub"/>
    <property type="match status" value="1"/>
</dbReference>
<dbReference type="EC" id="2.5.1.54" evidence="4"/>
<reference evidence="4" key="1">
    <citation type="journal article" date="2020" name="mSystems">
        <title>Genome- and Community-Level Interaction Insights into Carbon Utilization and Element Cycling Functions of Hydrothermarchaeota in Hydrothermal Sediment.</title>
        <authorList>
            <person name="Zhou Z."/>
            <person name="Liu Y."/>
            <person name="Xu W."/>
            <person name="Pan J."/>
            <person name="Luo Z.H."/>
            <person name="Li M."/>
        </authorList>
    </citation>
    <scope>NUCLEOTIDE SEQUENCE [LARGE SCALE GENOMIC DNA]</scope>
    <source>
        <strain evidence="4">SpSt-747</strain>
    </source>
</reference>
<dbReference type="Gene3D" id="3.30.70.1140">
    <property type="entry name" value="Phospho-2-dehydro-3-deoxyheptonate aldolase, domain 1"/>
    <property type="match status" value="1"/>
</dbReference>
<dbReference type="GO" id="GO:0009073">
    <property type="term" value="P:aromatic amino acid family biosynthetic process"/>
    <property type="evidence" value="ECO:0007669"/>
    <property type="project" value="InterPro"/>
</dbReference>
<dbReference type="InterPro" id="IPR041071">
    <property type="entry name" value="DAHP_snth_FXD"/>
</dbReference>
<dbReference type="EMBL" id="DTFV01000124">
    <property type="protein sequence ID" value="HGI31360.1"/>
    <property type="molecule type" value="Genomic_DNA"/>
</dbReference>
<dbReference type="InterPro" id="IPR052899">
    <property type="entry name" value="Class-I_DAHP_synthase"/>
</dbReference>
<accession>A0A7V3YHU1</accession>
<evidence type="ECO:0000259" key="2">
    <source>
        <dbReference type="Pfam" id="PF00793"/>
    </source>
</evidence>
<dbReference type="InterPro" id="IPR013785">
    <property type="entry name" value="Aldolase_TIM"/>
</dbReference>
<dbReference type="PANTHER" id="PTHR43018">
    <property type="entry name" value="PHOSPHO-2-DEHYDRO-3-DEOXYHEPTONATE ALDOLASE"/>
    <property type="match status" value="1"/>
</dbReference>
<gene>
    <name evidence="4" type="primary">aroF</name>
    <name evidence="4" type="ORF">ENV30_08675</name>
</gene>
<feature type="domain" description="DAHP synthase ferredoxin-like" evidence="3">
    <location>
        <begin position="1"/>
        <end position="67"/>
    </location>
</feature>
<dbReference type="GO" id="GO:0003849">
    <property type="term" value="F:3-deoxy-7-phosphoheptulonate synthase activity"/>
    <property type="evidence" value="ECO:0007669"/>
    <property type="project" value="UniProtKB-EC"/>
</dbReference>
<feature type="domain" description="DAHP synthetase I/KDSA" evidence="2">
    <location>
        <begin position="88"/>
        <end position="329"/>
    </location>
</feature>
<evidence type="ECO:0000259" key="3">
    <source>
        <dbReference type="Pfam" id="PF18152"/>
    </source>
</evidence>
<dbReference type="Pfam" id="PF00793">
    <property type="entry name" value="DAHP_synth_1"/>
    <property type="match status" value="1"/>
</dbReference>
<dbReference type="NCBIfam" id="NF006421">
    <property type="entry name" value="PRK08673.1"/>
    <property type="match status" value="1"/>
</dbReference>
<name>A0A7V3YHU1_9BACT</name>
<comment type="caution">
    <text evidence="4">The sequence shown here is derived from an EMBL/GenBank/DDBJ whole genome shotgun (WGS) entry which is preliminary data.</text>
</comment>
<dbReference type="NCBIfam" id="NF009239">
    <property type="entry name" value="PRK12595.1"/>
    <property type="match status" value="1"/>
</dbReference>
<dbReference type="Pfam" id="PF18152">
    <property type="entry name" value="DAHP_snth_FXD"/>
    <property type="match status" value="1"/>
</dbReference>
<proteinExistence type="predicted"/>
<dbReference type="InterPro" id="IPR006268">
    <property type="entry name" value="DAHP_syn_2"/>
</dbReference>
<dbReference type="PANTHER" id="PTHR43018:SF2">
    <property type="entry name" value="PHOSPHO-2-DEHYDRO-3-DEOXYHEPTONATE ALDOLASE"/>
    <property type="match status" value="1"/>
</dbReference>
<dbReference type="SUPFAM" id="SSF51569">
    <property type="entry name" value="Aldolase"/>
    <property type="match status" value="1"/>
</dbReference>
<dbReference type="InterPro" id="IPR006218">
    <property type="entry name" value="DAHP1/KDSA"/>
</dbReference>
<evidence type="ECO:0000256" key="1">
    <source>
        <dbReference type="ARBA" id="ARBA00022679"/>
    </source>
</evidence>
<dbReference type="Gene3D" id="3.20.20.70">
    <property type="entry name" value="Aldolase class I"/>
    <property type="match status" value="1"/>
</dbReference>
<sequence>MIIVLRSGVTQQEIDEVVRRLKRLGFGVHISQGVERTIIGAIGDERGVNLEEKIGVLPFVERVIPILTPYKLTSREFREADTVVRVGDVEIGPGRFVVMAGPCAIESEAQILEVAHRVKEAGAKILRGGAFKPRTSPYSFQGLGEEGLRLLAKAREETGLPFVTEALGIEELPLVAEYADMIQIGARNMQNFRLLEAVGRLRKPVLLKRGMMNTVDELLMSAEYILAQGNYQVVLCERGIRTFEPSTRNTLDLSCVPLVKKKSHLPIIVDPSHGTGRSDLVTPMSLAAMACGADGLIVEVHPNPIEALSDGPQSLTPEQFATLMKELRKLAVIMGREI</sequence>
<keyword evidence="1 4" id="KW-0808">Transferase</keyword>
<dbReference type="GO" id="GO:0016832">
    <property type="term" value="F:aldehyde-lyase activity"/>
    <property type="evidence" value="ECO:0007669"/>
    <property type="project" value="InterPro"/>
</dbReference>
<organism evidence="4">
    <name type="scientific">Candidatus Caldatribacterium californiense</name>
    <dbReference type="NCBI Taxonomy" id="1454726"/>
    <lineage>
        <taxon>Bacteria</taxon>
        <taxon>Pseudomonadati</taxon>
        <taxon>Atribacterota</taxon>
        <taxon>Atribacteria</taxon>
        <taxon>Atribacterales</taxon>
        <taxon>Candidatus Caldatribacteriaceae</taxon>
        <taxon>Candidatus Caldatribacterium</taxon>
    </lineage>
</organism>
<dbReference type="AlphaFoldDB" id="A0A7V3YHU1"/>